<dbReference type="PANTHER" id="PTHR40065">
    <property type="entry name" value="RNA-BINDING PROTEIN YHBY"/>
    <property type="match status" value="1"/>
</dbReference>
<dbReference type="PANTHER" id="PTHR40065:SF3">
    <property type="entry name" value="RNA-BINDING PROTEIN YHBY"/>
    <property type="match status" value="1"/>
</dbReference>
<dbReference type="InterPro" id="IPR051925">
    <property type="entry name" value="RNA-binding_domain"/>
</dbReference>
<keyword evidence="1 2" id="KW-0694">RNA-binding</keyword>
<accession>A0A7V2SYB8</accession>
<reference evidence="4" key="1">
    <citation type="journal article" date="2020" name="mSystems">
        <title>Genome- and Community-Level Interaction Insights into Carbon Utilization and Element Cycling Functions of Hydrothermarchaeota in Hydrothermal Sediment.</title>
        <authorList>
            <person name="Zhou Z."/>
            <person name="Liu Y."/>
            <person name="Xu W."/>
            <person name="Pan J."/>
            <person name="Luo Z.H."/>
            <person name="Li M."/>
        </authorList>
    </citation>
    <scope>NUCLEOTIDE SEQUENCE [LARGE SCALE GENOMIC DNA]</scope>
    <source>
        <strain evidence="4">HyVt-493</strain>
    </source>
</reference>
<dbReference type="Pfam" id="PF01985">
    <property type="entry name" value="CRS1_YhbY"/>
    <property type="match status" value="1"/>
</dbReference>
<evidence type="ECO:0000313" key="4">
    <source>
        <dbReference type="EMBL" id="HFC91390.1"/>
    </source>
</evidence>
<dbReference type="SMART" id="SM01103">
    <property type="entry name" value="CRS1_YhbY"/>
    <property type="match status" value="1"/>
</dbReference>
<dbReference type="InterPro" id="IPR001890">
    <property type="entry name" value="RNA-binding_CRM"/>
</dbReference>
<organism evidence="4">
    <name type="scientific">Leucothrix mucor</name>
    <dbReference type="NCBI Taxonomy" id="45248"/>
    <lineage>
        <taxon>Bacteria</taxon>
        <taxon>Pseudomonadati</taxon>
        <taxon>Pseudomonadota</taxon>
        <taxon>Gammaproteobacteria</taxon>
        <taxon>Thiotrichales</taxon>
        <taxon>Thiotrichaceae</taxon>
        <taxon>Leucothrix</taxon>
    </lineage>
</organism>
<evidence type="ECO:0000256" key="2">
    <source>
        <dbReference type="PROSITE-ProRule" id="PRU00626"/>
    </source>
</evidence>
<dbReference type="AlphaFoldDB" id="A0A7V2SYB8"/>
<feature type="domain" description="CRM" evidence="3">
    <location>
        <begin position="2"/>
        <end position="98"/>
    </location>
</feature>
<sequence>MNNLSKSQKKQLKGMAHSLKPVVIVGQHGMKESIDDEIATAIKYHQLIKVKVGVGDRDARDDLIAQIVATHNAILVQRIGNIAVLYRFNPQKGKLEGLS</sequence>
<dbReference type="SUPFAM" id="SSF75471">
    <property type="entry name" value="YhbY-like"/>
    <property type="match status" value="1"/>
</dbReference>
<dbReference type="Gene3D" id="3.30.110.60">
    <property type="entry name" value="YhbY-like"/>
    <property type="match status" value="1"/>
</dbReference>
<evidence type="ECO:0000256" key="1">
    <source>
        <dbReference type="ARBA" id="ARBA00022884"/>
    </source>
</evidence>
<proteinExistence type="predicted"/>
<comment type="caution">
    <text evidence="4">The sequence shown here is derived from an EMBL/GenBank/DDBJ whole genome shotgun (WGS) entry which is preliminary data.</text>
</comment>
<dbReference type="InterPro" id="IPR035920">
    <property type="entry name" value="YhbY-like_sf"/>
</dbReference>
<evidence type="ECO:0000259" key="3">
    <source>
        <dbReference type="PROSITE" id="PS51295"/>
    </source>
</evidence>
<dbReference type="PROSITE" id="PS51295">
    <property type="entry name" value="CRM"/>
    <property type="match status" value="1"/>
</dbReference>
<gene>
    <name evidence="4" type="ORF">ENJ51_01110</name>
</gene>
<dbReference type="GO" id="GO:0003723">
    <property type="term" value="F:RNA binding"/>
    <property type="evidence" value="ECO:0007669"/>
    <property type="project" value="UniProtKB-UniRule"/>
</dbReference>
<protein>
    <submittedName>
        <fullName evidence="4">YhbY family RNA-binding protein</fullName>
    </submittedName>
</protein>
<dbReference type="EMBL" id="DRMS01000042">
    <property type="protein sequence ID" value="HFC91390.1"/>
    <property type="molecule type" value="Genomic_DNA"/>
</dbReference>
<name>A0A7V2SYB8_LEUMU</name>
<dbReference type="Proteomes" id="UP000885750">
    <property type="component" value="Unassembled WGS sequence"/>
</dbReference>